<evidence type="ECO:0000313" key="3">
    <source>
        <dbReference type="Proteomes" id="UP000383932"/>
    </source>
</evidence>
<feature type="domain" description="F-box" evidence="1">
    <location>
        <begin position="360"/>
        <end position="395"/>
    </location>
</feature>
<accession>A0A5N5QQQ5</accession>
<protein>
    <recommendedName>
        <fullName evidence="1">F-box domain-containing protein</fullName>
    </recommendedName>
</protein>
<dbReference type="OrthoDB" id="3229878at2759"/>
<dbReference type="SUPFAM" id="SSF81383">
    <property type="entry name" value="F-box domain"/>
    <property type="match status" value="1"/>
</dbReference>
<proteinExistence type="predicted"/>
<name>A0A5N5QQQ5_9AGAM</name>
<gene>
    <name evidence="2" type="ORF">CTheo_2617</name>
</gene>
<dbReference type="InterPro" id="IPR036047">
    <property type="entry name" value="F-box-like_dom_sf"/>
</dbReference>
<dbReference type="AlphaFoldDB" id="A0A5N5QQQ5"/>
<dbReference type="EMBL" id="SSOP01000028">
    <property type="protein sequence ID" value="KAB5593891.1"/>
    <property type="molecule type" value="Genomic_DNA"/>
</dbReference>
<dbReference type="Proteomes" id="UP000383932">
    <property type="component" value="Unassembled WGS sequence"/>
</dbReference>
<sequence length="455" mass="51380">MAFVQCIPRDPEALEEWIHAKTEMLKNQKPCENEAICDETFSETPGFNIFEEPDCIHTADTGLSCTVDLDNKAFTINGVTHLKLDVDKILQDMSFCPAGATRAIPKRPSTFQHDVSKVLDLWPKPSFDTVTAERRYRNLRPLEVALTEWGAPTWESLSVAQALPLSLVKSIIKEYRHHLAYPYLSGTQAIIGKFCWQIMCTIAPSTPIYRAGNPQDLGCRYNEDPTLFRSFRACLLTSPTYFKRSQKYYYWFRGCLVTFCTRLDGPEYLMHEVASMTENIRKKGRTDGVGIIISSWQVVAVAVDEALGVRHSPALNFHNDREELGDGALLLAHLLSPALTTPKVPWHPSPRVSCNHSMILPVEIMQQIVSFADFSTYLCLRRVSKTIREICLSKPRIGNHTVLAAQILTGIDSSDTFKVQSTSSSFNAPAVPFPRFTINPIDLLYDITWEMVELR</sequence>
<evidence type="ECO:0000259" key="1">
    <source>
        <dbReference type="Pfam" id="PF00646"/>
    </source>
</evidence>
<dbReference type="Pfam" id="PF00646">
    <property type="entry name" value="F-box"/>
    <property type="match status" value="1"/>
</dbReference>
<evidence type="ECO:0000313" key="2">
    <source>
        <dbReference type="EMBL" id="KAB5593891.1"/>
    </source>
</evidence>
<reference evidence="2 3" key="1">
    <citation type="journal article" date="2019" name="Fungal Biol. Biotechnol.">
        <title>Draft genome sequence of fastidious pathogen Ceratobasidium theobromae, which causes vascular-streak dieback in Theobroma cacao.</title>
        <authorList>
            <person name="Ali S.S."/>
            <person name="Asman A."/>
            <person name="Shao J."/>
            <person name="Firmansyah A.P."/>
            <person name="Susilo A.W."/>
            <person name="Rosmana A."/>
            <person name="McMahon P."/>
            <person name="Junaid M."/>
            <person name="Guest D."/>
            <person name="Kheng T.Y."/>
            <person name="Meinhardt L.W."/>
            <person name="Bailey B.A."/>
        </authorList>
    </citation>
    <scope>NUCLEOTIDE SEQUENCE [LARGE SCALE GENOMIC DNA]</scope>
    <source>
        <strain evidence="2 3">CT2</strain>
    </source>
</reference>
<comment type="caution">
    <text evidence="2">The sequence shown here is derived from an EMBL/GenBank/DDBJ whole genome shotgun (WGS) entry which is preliminary data.</text>
</comment>
<keyword evidence="3" id="KW-1185">Reference proteome</keyword>
<organism evidence="2 3">
    <name type="scientific">Ceratobasidium theobromae</name>
    <dbReference type="NCBI Taxonomy" id="1582974"/>
    <lineage>
        <taxon>Eukaryota</taxon>
        <taxon>Fungi</taxon>
        <taxon>Dikarya</taxon>
        <taxon>Basidiomycota</taxon>
        <taxon>Agaricomycotina</taxon>
        <taxon>Agaricomycetes</taxon>
        <taxon>Cantharellales</taxon>
        <taxon>Ceratobasidiaceae</taxon>
        <taxon>Ceratobasidium</taxon>
    </lineage>
</organism>
<dbReference type="InterPro" id="IPR001810">
    <property type="entry name" value="F-box_dom"/>
</dbReference>